<dbReference type="EMBL" id="QFQS01000013">
    <property type="protein sequence ID" value="PZQ94812.1"/>
    <property type="molecule type" value="Genomic_DNA"/>
</dbReference>
<name>A0A2W5S142_CERSP</name>
<evidence type="ECO:0000313" key="2">
    <source>
        <dbReference type="Proteomes" id="UP000248975"/>
    </source>
</evidence>
<comment type="caution">
    <text evidence="1">The sequence shown here is derived from an EMBL/GenBank/DDBJ whole genome shotgun (WGS) entry which is preliminary data.</text>
</comment>
<dbReference type="Proteomes" id="UP000248975">
    <property type="component" value="Unassembled WGS sequence"/>
</dbReference>
<accession>A0A2W5S142</accession>
<reference evidence="1 2" key="1">
    <citation type="submission" date="2017-08" db="EMBL/GenBank/DDBJ databases">
        <title>Infants hospitalized years apart are colonized by the same room-sourced microbial strains.</title>
        <authorList>
            <person name="Brooks B."/>
            <person name="Olm M.R."/>
            <person name="Firek B.A."/>
            <person name="Baker R."/>
            <person name="Thomas B.C."/>
            <person name="Morowitz M.J."/>
            <person name="Banfield J.F."/>
        </authorList>
    </citation>
    <scope>NUCLEOTIDE SEQUENCE [LARGE SCALE GENOMIC DNA]</scope>
    <source>
        <strain evidence="1">S2_003_000_R2_11</strain>
    </source>
</reference>
<protein>
    <submittedName>
        <fullName evidence="1">Uncharacterized protein</fullName>
    </submittedName>
</protein>
<sequence length="76" mass="8494">MMKETMKGQAASVTDLSRMYVGPQQRATMRQQLYDIARRKGYSHNQATALAEQGVRDFVAKMDAERRAAAKGGDNE</sequence>
<dbReference type="AlphaFoldDB" id="A0A2W5S142"/>
<organism evidence="1 2">
    <name type="scientific">Cereibacter sphaeroides</name>
    <name type="common">Rhodobacter sphaeroides</name>
    <dbReference type="NCBI Taxonomy" id="1063"/>
    <lineage>
        <taxon>Bacteria</taxon>
        <taxon>Pseudomonadati</taxon>
        <taxon>Pseudomonadota</taxon>
        <taxon>Alphaproteobacteria</taxon>
        <taxon>Rhodobacterales</taxon>
        <taxon>Paracoccaceae</taxon>
        <taxon>Cereibacter</taxon>
    </lineage>
</organism>
<proteinExistence type="predicted"/>
<gene>
    <name evidence="1" type="ORF">DI533_21435</name>
</gene>
<evidence type="ECO:0000313" key="1">
    <source>
        <dbReference type="EMBL" id="PZQ94812.1"/>
    </source>
</evidence>